<dbReference type="HOGENOM" id="CLU_000288_116_7_1"/>
<evidence type="ECO:0000256" key="12">
    <source>
        <dbReference type="ARBA" id="ARBA00048679"/>
    </source>
</evidence>
<name>A0A072TP18_MEDTR</name>
<comment type="similarity">
    <text evidence="13">Belongs to the protein kinase superfamily. Ser/Thr protein kinase family.</text>
</comment>
<dbReference type="PROSITE" id="PS00108">
    <property type="entry name" value="PROTEIN_KINASE_ST"/>
    <property type="match status" value="1"/>
</dbReference>
<keyword evidence="8 13" id="KW-0067">ATP-binding</keyword>
<comment type="catalytic activity">
    <reaction evidence="12 13">
        <text>L-seryl-[protein] + ATP = O-phospho-L-seryl-[protein] + ADP + H(+)</text>
        <dbReference type="Rhea" id="RHEA:17989"/>
        <dbReference type="Rhea" id="RHEA-COMP:9863"/>
        <dbReference type="Rhea" id="RHEA-COMP:11604"/>
        <dbReference type="ChEBI" id="CHEBI:15378"/>
        <dbReference type="ChEBI" id="CHEBI:29999"/>
        <dbReference type="ChEBI" id="CHEBI:30616"/>
        <dbReference type="ChEBI" id="CHEBI:83421"/>
        <dbReference type="ChEBI" id="CHEBI:456216"/>
        <dbReference type="EC" id="2.7.11.1"/>
    </reaction>
</comment>
<dbReference type="EnsemblPlants" id="KEH19157">
    <property type="protein sequence ID" value="KEH19157"/>
    <property type="gene ID" value="MTR_8g442370"/>
</dbReference>
<evidence type="ECO:0000313" key="20">
    <source>
        <dbReference type="EnsemblPlants" id="KEH19157"/>
    </source>
</evidence>
<reference evidence="18 21" key="1">
    <citation type="journal article" date="2011" name="Nature">
        <title>The Medicago genome provides insight into the evolution of rhizobial symbioses.</title>
        <authorList>
            <person name="Young N.D."/>
            <person name="Debelle F."/>
            <person name="Oldroyd G.E."/>
            <person name="Geurts R."/>
            <person name="Cannon S.B."/>
            <person name="Udvardi M.K."/>
            <person name="Benedito V.A."/>
            <person name="Mayer K.F."/>
            <person name="Gouzy J."/>
            <person name="Schoof H."/>
            <person name="Van de Peer Y."/>
            <person name="Proost S."/>
            <person name="Cook D.R."/>
            <person name="Meyers B.C."/>
            <person name="Spannagl M."/>
            <person name="Cheung F."/>
            <person name="De Mita S."/>
            <person name="Krishnakumar V."/>
            <person name="Gundlach H."/>
            <person name="Zhou S."/>
            <person name="Mudge J."/>
            <person name="Bharti A.K."/>
            <person name="Murray J.D."/>
            <person name="Naoumkina M.A."/>
            <person name="Rosen B."/>
            <person name="Silverstein K.A."/>
            <person name="Tang H."/>
            <person name="Rombauts S."/>
            <person name="Zhao P.X."/>
            <person name="Zhou P."/>
            <person name="Barbe V."/>
            <person name="Bardou P."/>
            <person name="Bechner M."/>
            <person name="Bellec A."/>
            <person name="Berger A."/>
            <person name="Berges H."/>
            <person name="Bidwell S."/>
            <person name="Bisseling T."/>
            <person name="Choisne N."/>
            <person name="Couloux A."/>
            <person name="Denny R."/>
            <person name="Deshpande S."/>
            <person name="Dai X."/>
            <person name="Doyle J.J."/>
            <person name="Dudez A.M."/>
            <person name="Farmer A.D."/>
            <person name="Fouteau S."/>
            <person name="Franken C."/>
            <person name="Gibelin C."/>
            <person name="Gish J."/>
            <person name="Goldstein S."/>
            <person name="Gonzalez A.J."/>
            <person name="Green P.J."/>
            <person name="Hallab A."/>
            <person name="Hartog M."/>
            <person name="Hua A."/>
            <person name="Humphray S.J."/>
            <person name="Jeong D.H."/>
            <person name="Jing Y."/>
            <person name="Jocker A."/>
            <person name="Kenton S.M."/>
            <person name="Kim D.J."/>
            <person name="Klee K."/>
            <person name="Lai H."/>
            <person name="Lang C."/>
            <person name="Lin S."/>
            <person name="Macmil S.L."/>
            <person name="Magdelenat G."/>
            <person name="Matthews L."/>
            <person name="McCorrison J."/>
            <person name="Monaghan E.L."/>
            <person name="Mun J.H."/>
            <person name="Najar F.Z."/>
            <person name="Nicholson C."/>
            <person name="Noirot C."/>
            <person name="O'Bleness M."/>
            <person name="Paule C.R."/>
            <person name="Poulain J."/>
            <person name="Prion F."/>
            <person name="Qin B."/>
            <person name="Qu C."/>
            <person name="Retzel E.F."/>
            <person name="Riddle C."/>
            <person name="Sallet E."/>
            <person name="Samain S."/>
            <person name="Samson N."/>
            <person name="Sanders I."/>
            <person name="Saurat O."/>
            <person name="Scarpelli C."/>
            <person name="Schiex T."/>
            <person name="Segurens B."/>
            <person name="Severin A.J."/>
            <person name="Sherrier D.J."/>
            <person name="Shi R."/>
            <person name="Sims S."/>
            <person name="Singer S.R."/>
            <person name="Sinharoy S."/>
            <person name="Sterck L."/>
            <person name="Viollet A."/>
            <person name="Wang B.B."/>
            <person name="Wang K."/>
            <person name="Wang M."/>
            <person name="Wang X."/>
            <person name="Warfsmann J."/>
            <person name="Weissenbach J."/>
            <person name="White D.D."/>
            <person name="White J.D."/>
            <person name="Wiley G.B."/>
            <person name="Wincker P."/>
            <person name="Xing Y."/>
            <person name="Yang L."/>
            <person name="Yao Z."/>
            <person name="Ying F."/>
            <person name="Zhai J."/>
            <person name="Zhou L."/>
            <person name="Zuber A."/>
            <person name="Denarie J."/>
            <person name="Dixon R.A."/>
            <person name="May G.D."/>
            <person name="Schwartz D.C."/>
            <person name="Rogers J."/>
            <person name="Quetier F."/>
            <person name="Town C.D."/>
            <person name="Roe B.A."/>
        </authorList>
    </citation>
    <scope>NUCLEOTIDE SEQUENCE [LARGE SCALE GENOMIC DNA]</scope>
    <source>
        <strain evidence="18">A17</strain>
        <strain evidence="20 21">cv. Jemalong A17</strain>
    </source>
</reference>
<feature type="region of interest" description="Disordered" evidence="14">
    <location>
        <begin position="773"/>
        <end position="799"/>
    </location>
</feature>
<keyword evidence="6 13" id="KW-0547">Nucleotide-binding</keyword>
<dbReference type="Gene3D" id="3.30.200.20">
    <property type="entry name" value="Phosphorylase Kinase, domain 1"/>
    <property type="match status" value="1"/>
</dbReference>
<dbReference type="InterPro" id="IPR001245">
    <property type="entry name" value="Ser-Thr/Tyr_kinase_cat_dom"/>
</dbReference>
<dbReference type="Proteomes" id="UP000265566">
    <property type="component" value="Chromosome 8"/>
</dbReference>
<keyword evidence="15" id="KW-1133">Transmembrane helix</keyword>
<dbReference type="FunFam" id="1.10.510.10:FF:000060">
    <property type="entry name" value="G-type lectin S-receptor-like serine/threonine-protein kinase"/>
    <property type="match status" value="1"/>
</dbReference>
<feature type="domain" description="Protein kinase" evidence="16">
    <location>
        <begin position="469"/>
        <end position="733"/>
    </location>
</feature>
<dbReference type="PROSITE" id="PS50011">
    <property type="entry name" value="PROTEIN_KINASE_DOM"/>
    <property type="match status" value="1"/>
</dbReference>
<dbReference type="SUPFAM" id="SSF51110">
    <property type="entry name" value="alpha-D-mannose-specific plant lectins"/>
    <property type="match status" value="1"/>
</dbReference>
<comment type="catalytic activity">
    <reaction evidence="11 13">
        <text>L-threonyl-[protein] + ATP = O-phospho-L-threonyl-[protein] + ADP + H(+)</text>
        <dbReference type="Rhea" id="RHEA:46608"/>
        <dbReference type="Rhea" id="RHEA-COMP:11060"/>
        <dbReference type="Rhea" id="RHEA-COMP:11605"/>
        <dbReference type="ChEBI" id="CHEBI:15378"/>
        <dbReference type="ChEBI" id="CHEBI:30013"/>
        <dbReference type="ChEBI" id="CHEBI:30616"/>
        <dbReference type="ChEBI" id="CHEBI:61977"/>
        <dbReference type="ChEBI" id="CHEBI:456216"/>
        <dbReference type="EC" id="2.7.11.1"/>
    </reaction>
</comment>
<dbReference type="KEGG" id="mtr:25502338"/>
<keyword evidence="4 13" id="KW-0808">Transferase</keyword>
<dbReference type="GO" id="GO:0005524">
    <property type="term" value="F:ATP binding"/>
    <property type="evidence" value="ECO:0007669"/>
    <property type="project" value="UniProtKB-KW"/>
</dbReference>
<keyword evidence="15" id="KW-0472">Membrane</keyword>
<keyword evidence="15" id="KW-0812">Transmembrane</keyword>
<dbReference type="GO" id="GO:0004674">
    <property type="term" value="F:protein serine/threonine kinase activity"/>
    <property type="evidence" value="ECO:0000318"/>
    <property type="project" value="GO_Central"/>
</dbReference>
<dbReference type="SUPFAM" id="SSF56112">
    <property type="entry name" value="Protein kinase-like (PK-like)"/>
    <property type="match status" value="1"/>
</dbReference>
<evidence type="ECO:0000256" key="3">
    <source>
        <dbReference type="ARBA" id="ARBA00022527"/>
    </source>
</evidence>
<organism evidence="18 21">
    <name type="scientific">Medicago truncatula</name>
    <name type="common">Barrel medic</name>
    <name type="synonym">Medicago tribuloides</name>
    <dbReference type="NCBI Taxonomy" id="3880"/>
    <lineage>
        <taxon>Eukaryota</taxon>
        <taxon>Viridiplantae</taxon>
        <taxon>Streptophyta</taxon>
        <taxon>Embryophyta</taxon>
        <taxon>Tracheophyta</taxon>
        <taxon>Spermatophyta</taxon>
        <taxon>Magnoliopsida</taxon>
        <taxon>eudicotyledons</taxon>
        <taxon>Gunneridae</taxon>
        <taxon>Pentapetalae</taxon>
        <taxon>rosids</taxon>
        <taxon>fabids</taxon>
        <taxon>Fabales</taxon>
        <taxon>Fabaceae</taxon>
        <taxon>Papilionoideae</taxon>
        <taxon>50 kb inversion clade</taxon>
        <taxon>NPAAA clade</taxon>
        <taxon>Hologalegina</taxon>
        <taxon>IRL clade</taxon>
        <taxon>Trifolieae</taxon>
        <taxon>Medicago</taxon>
    </lineage>
</organism>
<dbReference type="Gene3D" id="1.10.510.10">
    <property type="entry name" value="Transferase(Phosphotransferase) domain 1"/>
    <property type="match status" value="1"/>
</dbReference>
<dbReference type="Gramene" id="rna46890">
    <property type="protein sequence ID" value="RHN40696.1"/>
    <property type="gene ID" value="gene46890"/>
</dbReference>
<reference evidence="20" key="3">
    <citation type="submission" date="2015-04" db="UniProtKB">
        <authorList>
            <consortium name="EnsemblPlants"/>
        </authorList>
    </citation>
    <scope>IDENTIFICATION</scope>
    <source>
        <strain evidence="20">cv. Jemalong A17</strain>
    </source>
</reference>
<evidence type="ECO:0000259" key="16">
    <source>
        <dbReference type="PROSITE" id="PS50011"/>
    </source>
</evidence>
<dbReference type="GO" id="GO:0007165">
    <property type="term" value="P:signal transduction"/>
    <property type="evidence" value="ECO:0000318"/>
    <property type="project" value="GO_Central"/>
</dbReference>
<evidence type="ECO:0000256" key="13">
    <source>
        <dbReference type="PIRNR" id="PIRNR000641"/>
    </source>
</evidence>
<evidence type="ECO:0000256" key="11">
    <source>
        <dbReference type="ARBA" id="ARBA00047899"/>
    </source>
</evidence>
<evidence type="ECO:0000256" key="8">
    <source>
        <dbReference type="ARBA" id="ARBA00022840"/>
    </source>
</evidence>
<keyword evidence="21" id="KW-1185">Reference proteome</keyword>
<protein>
    <recommendedName>
        <fullName evidence="13">Receptor-like serine/threonine-protein kinase</fullName>
        <ecNumber evidence="13">2.7.11.1</ecNumber>
    </recommendedName>
</protein>
<dbReference type="InterPro" id="IPR011009">
    <property type="entry name" value="Kinase-like_dom_sf"/>
</dbReference>
<gene>
    <name evidence="20" type="primary">25502338</name>
    <name evidence="18" type="ordered locus">MTR_8g442370</name>
    <name evidence="19" type="ORF">MtrunA17_Chr8g0357631</name>
</gene>
<evidence type="ECO:0000256" key="10">
    <source>
        <dbReference type="ARBA" id="ARBA00023180"/>
    </source>
</evidence>
<dbReference type="CDD" id="cd14066">
    <property type="entry name" value="STKc_IRAK"/>
    <property type="match status" value="1"/>
</dbReference>
<evidence type="ECO:0000313" key="18">
    <source>
        <dbReference type="EMBL" id="KEH19157.1"/>
    </source>
</evidence>
<dbReference type="InterPro" id="IPR000719">
    <property type="entry name" value="Prot_kinase_dom"/>
</dbReference>
<evidence type="ECO:0000256" key="2">
    <source>
        <dbReference type="ARBA" id="ARBA00022475"/>
    </source>
</evidence>
<reference evidence="19" key="4">
    <citation type="journal article" date="2018" name="Nat. Plants">
        <title>Whole-genome landscape of Medicago truncatula symbiotic genes.</title>
        <authorList>
            <person name="Pecrix Y."/>
            <person name="Gamas P."/>
            <person name="Carrere S."/>
        </authorList>
    </citation>
    <scope>NUCLEOTIDE SEQUENCE</scope>
    <source>
        <tissue evidence="19">Leaves</tissue>
    </source>
</reference>
<evidence type="ECO:0000313" key="21">
    <source>
        <dbReference type="Proteomes" id="UP000002051"/>
    </source>
</evidence>
<dbReference type="Pfam" id="PF07714">
    <property type="entry name" value="PK_Tyr_Ser-Thr"/>
    <property type="match status" value="1"/>
</dbReference>
<dbReference type="PROSITE" id="PS50927">
    <property type="entry name" value="BULB_LECTIN"/>
    <property type="match status" value="1"/>
</dbReference>
<keyword evidence="10" id="KW-0325">Glycoprotein</keyword>
<keyword evidence="5" id="KW-0732">Signal</keyword>
<evidence type="ECO:0000256" key="9">
    <source>
        <dbReference type="ARBA" id="ARBA00023157"/>
    </source>
</evidence>
<dbReference type="Pfam" id="PF01453">
    <property type="entry name" value="B_lectin"/>
    <property type="match status" value="1"/>
</dbReference>
<dbReference type="Gene3D" id="2.90.10.10">
    <property type="entry name" value="Bulb-type lectin domain"/>
    <property type="match status" value="1"/>
</dbReference>
<evidence type="ECO:0000256" key="15">
    <source>
        <dbReference type="SAM" id="Phobius"/>
    </source>
</evidence>
<dbReference type="EC" id="2.7.11.1" evidence="13"/>
<dbReference type="SMART" id="SM00108">
    <property type="entry name" value="B_lectin"/>
    <property type="match status" value="1"/>
</dbReference>
<dbReference type="InterPro" id="IPR008271">
    <property type="entry name" value="Ser/Thr_kinase_AS"/>
</dbReference>
<evidence type="ECO:0000256" key="14">
    <source>
        <dbReference type="SAM" id="MobiDB-lite"/>
    </source>
</evidence>
<dbReference type="InterPro" id="IPR001480">
    <property type="entry name" value="Bulb-type_lectin_dom"/>
</dbReference>
<evidence type="ECO:0000256" key="7">
    <source>
        <dbReference type="ARBA" id="ARBA00022777"/>
    </source>
</evidence>
<evidence type="ECO:0000256" key="5">
    <source>
        <dbReference type="ARBA" id="ARBA00022729"/>
    </source>
</evidence>
<keyword evidence="3 13" id="KW-0723">Serine/threonine-protein kinase</keyword>
<keyword evidence="9" id="KW-1015">Disulfide bond</keyword>
<dbReference type="FunFam" id="3.30.200.20:FF:000951">
    <property type="entry name" value="Uncharacterized protein"/>
    <property type="match status" value="1"/>
</dbReference>
<dbReference type="PaxDb" id="3880-AES83801"/>
<evidence type="ECO:0000256" key="1">
    <source>
        <dbReference type="ARBA" id="ARBA00004251"/>
    </source>
</evidence>
<dbReference type="AlphaFoldDB" id="A0A072TP18"/>
<feature type="domain" description="Bulb-type lectin" evidence="17">
    <location>
        <begin position="36"/>
        <end position="158"/>
    </location>
</feature>
<evidence type="ECO:0000256" key="4">
    <source>
        <dbReference type="ARBA" id="ARBA00022679"/>
    </source>
</evidence>
<dbReference type="PANTHER" id="PTHR27002:SF634">
    <property type="entry name" value="SERINE_THREONINE KINASE FAMILY PROTEIN"/>
    <property type="match status" value="1"/>
</dbReference>
<reference evidence="18 21" key="2">
    <citation type="journal article" date="2014" name="BMC Genomics">
        <title>An improved genome release (version Mt4.0) for the model legume Medicago truncatula.</title>
        <authorList>
            <person name="Tang H."/>
            <person name="Krishnakumar V."/>
            <person name="Bidwell S."/>
            <person name="Rosen B."/>
            <person name="Chan A."/>
            <person name="Zhou S."/>
            <person name="Gentzbittel L."/>
            <person name="Childs K.L."/>
            <person name="Yandell M."/>
            <person name="Gundlach H."/>
            <person name="Mayer K.F."/>
            <person name="Schwartz D.C."/>
            <person name="Town C.D."/>
        </authorList>
    </citation>
    <scope>GENOME REANNOTATION</scope>
    <source>
        <strain evidence="18">A17</strain>
        <strain evidence="20 21">cv. Jemalong A17</strain>
    </source>
</reference>
<feature type="transmembrane region" description="Helical" evidence="15">
    <location>
        <begin position="387"/>
        <end position="410"/>
    </location>
</feature>
<evidence type="ECO:0000313" key="19">
    <source>
        <dbReference type="EMBL" id="RHN40696.1"/>
    </source>
</evidence>
<proteinExistence type="inferred from homology"/>
<comment type="subcellular location">
    <subcellularLocation>
        <location evidence="1">Cell membrane</location>
        <topology evidence="1">Single-pass type I membrane protein</topology>
    </subcellularLocation>
</comment>
<evidence type="ECO:0000259" key="17">
    <source>
        <dbReference type="PROSITE" id="PS50927"/>
    </source>
</evidence>
<dbReference type="InterPro" id="IPR024171">
    <property type="entry name" value="SRK-like_kinase"/>
</dbReference>
<dbReference type="OrthoDB" id="4062651at2759"/>
<dbReference type="InterPro" id="IPR036426">
    <property type="entry name" value="Bulb-type_lectin_dom_sf"/>
</dbReference>
<dbReference type="EMBL" id="CM001224">
    <property type="protein sequence ID" value="KEH19157.1"/>
    <property type="molecule type" value="Genomic_DNA"/>
</dbReference>
<dbReference type="Proteomes" id="UP000002051">
    <property type="component" value="Chromosome 8"/>
</dbReference>
<dbReference type="EMBL" id="PSQE01000008">
    <property type="protein sequence ID" value="RHN40696.1"/>
    <property type="molecule type" value="Genomic_DNA"/>
</dbReference>
<feature type="compositionally biased region" description="Basic and acidic residues" evidence="14">
    <location>
        <begin position="780"/>
        <end position="799"/>
    </location>
</feature>
<dbReference type="PIRSF" id="PIRSF000641">
    <property type="entry name" value="SRK"/>
    <property type="match status" value="1"/>
</dbReference>
<dbReference type="PANTHER" id="PTHR27002">
    <property type="entry name" value="RECEPTOR-LIKE SERINE/THREONINE-PROTEIN KINASE SD1-8"/>
    <property type="match status" value="1"/>
</dbReference>
<evidence type="ECO:0000256" key="6">
    <source>
        <dbReference type="ARBA" id="ARBA00022741"/>
    </source>
</evidence>
<sequence>MVCSEKGIPQLLLLFTHFSLFWWITSTSIYVKAENIDSMKPGDKLNATSDLCSKQGRYCMNFNQTTQSENLTYLSIVAKGTTWVVWIANRNQLVDKNSAVLSLDYSGVLKIESKIGEPIILYSSPQPLNNSTIVATLLDKGDFVLKDIEKNIVLWQSFDHPTDSWLPEMKLGVNRKTGENWSLVSYISGSIPASGPFRLEWEPTIKELVIKHREKVYWTSGKLMKNNRFENIRGEEFEVKDFEVTYKTPNEELTIWTLLETGQLINRGGVDIARADICYGYNTNGGCQKWRDVEIPACRNPGDMFDSKLGFSNKDMLYNIENASYGISDCQDMCWSNCSCFGFKPFYDNRTGCVILVSSNGFNAAGIGFDSFYILDKNTGHKVSNKWLLICTGLGTLLLFMGLSILLRALMRRKHVLRENERIRMQIEIQDLEGSRRDSDSDDLEGNFSSGDDLKVFSYSSIIVATNGFSSENKLGQGGFEPVFKGILPSGQEVAVKKLSKTSGQGMTEFRNELTLISKLQHTNLVRLIGHCIHEHERILIYEYMPNKSLDFFLFDSTRRKLLDWNKRFSIIEGIAQGLLYLHKYSRLRIIHRDLKASNILLDENMNPKISDFGVARMFTRQETKANTNRIVGTYGYMSPEYAMEGVFSTKSDVYSFGVLLLEIINGEKNNSFYCEDRPLNLVGHAWELWKEGVVLELVDPLLNESFSEDEVLRCVHAGLLCVEENADDRPTMSNVIAMLTNKIKVDVLPKKPAYYGRTRVFEEETYGEDVGVDSTYENSHSHEQSIDRSSEENTKFID</sequence>
<keyword evidence="2" id="KW-1003">Cell membrane</keyword>
<accession>A0A072TP18</accession>
<dbReference type="GO" id="GO:0005886">
    <property type="term" value="C:plasma membrane"/>
    <property type="evidence" value="ECO:0000318"/>
    <property type="project" value="GO_Central"/>
</dbReference>
<keyword evidence="7 13" id="KW-0418">Kinase</keyword>
<dbReference type="SMART" id="SM00220">
    <property type="entry name" value="S_TKc"/>
    <property type="match status" value="1"/>
</dbReference>